<dbReference type="AlphaFoldDB" id="A0A2N3REY6"/>
<evidence type="ECO:0000313" key="9">
    <source>
        <dbReference type="Proteomes" id="UP000233748"/>
    </source>
</evidence>
<evidence type="ECO:0000256" key="1">
    <source>
        <dbReference type="ARBA" id="ARBA00004167"/>
    </source>
</evidence>
<evidence type="ECO:0000256" key="4">
    <source>
        <dbReference type="ARBA" id="ARBA00023136"/>
    </source>
</evidence>
<evidence type="ECO:0000259" key="5">
    <source>
        <dbReference type="PROSITE" id="PS52015"/>
    </source>
</evidence>
<evidence type="ECO:0000313" key="8">
    <source>
        <dbReference type="Proteomes" id="UP000233720"/>
    </source>
</evidence>
<accession>A0A2N3REY6</accession>
<organism evidence="6 8">
    <name type="scientific">Xanthomonas prunicola</name>
    <dbReference type="NCBI Taxonomy" id="2053930"/>
    <lineage>
        <taxon>Bacteria</taxon>
        <taxon>Pseudomonadati</taxon>
        <taxon>Pseudomonadota</taxon>
        <taxon>Gammaproteobacteria</taxon>
        <taxon>Lysobacterales</taxon>
        <taxon>Lysobacteraceae</taxon>
        <taxon>Xanthomonas</taxon>
    </lineage>
</organism>
<gene>
    <name evidence="6" type="ORF">XpruCFBP8353_19830</name>
    <name evidence="7" type="ORF">XpruCFBP8354_20440</name>
</gene>
<keyword evidence="4" id="KW-0472">Membrane</keyword>
<dbReference type="InterPro" id="IPR037682">
    <property type="entry name" value="TonB_C"/>
</dbReference>
<dbReference type="Gene3D" id="3.30.1150.10">
    <property type="match status" value="1"/>
</dbReference>
<dbReference type="PROSITE" id="PS52015">
    <property type="entry name" value="TONB_CTD"/>
    <property type="match status" value="1"/>
</dbReference>
<evidence type="ECO:0000256" key="3">
    <source>
        <dbReference type="ARBA" id="ARBA00022989"/>
    </source>
</evidence>
<evidence type="ECO:0000313" key="7">
    <source>
        <dbReference type="EMBL" id="PKV15298.1"/>
    </source>
</evidence>
<name>A0A2N3REY6_9XANT</name>
<dbReference type="Pfam" id="PF03544">
    <property type="entry name" value="TonB_C"/>
    <property type="match status" value="1"/>
</dbReference>
<protein>
    <recommendedName>
        <fullName evidence="5">TonB C-terminal domain-containing protein</fullName>
    </recommendedName>
</protein>
<proteinExistence type="predicted"/>
<keyword evidence="9" id="KW-1185">Reference proteome</keyword>
<comment type="subcellular location">
    <subcellularLocation>
        <location evidence="1">Membrane</location>
        <topology evidence="1">Single-pass membrane protein</topology>
    </subcellularLocation>
</comment>
<reference evidence="8 9" key="1">
    <citation type="submission" date="2017-11" db="EMBL/GenBank/DDBJ databases">
        <title>Xanthomonas prunicola sp. nov., a novel pathogen that affects nectarine (Prunus persica var. nectarine) trees.</title>
        <authorList>
            <person name="Lopez M."/>
            <person name="Lopez-Soriano P."/>
            <person name="Garita-Cambronero J."/>
            <person name="Beltran C."/>
            <person name="Taghouti G."/>
            <person name="Portier P."/>
            <person name="Cubero J."/>
            <person name="Fischer-Le Saux M."/>
            <person name="Marco-Noales E."/>
        </authorList>
    </citation>
    <scope>NUCLEOTIDE SEQUENCE [LARGE SCALE GENOMIC DNA]</scope>
    <source>
        <strain evidence="6 8">CFBP8353</strain>
        <strain evidence="7 9">CFBP8354</strain>
    </source>
</reference>
<evidence type="ECO:0000256" key="2">
    <source>
        <dbReference type="ARBA" id="ARBA00022692"/>
    </source>
</evidence>
<dbReference type="EMBL" id="PHKW01000010">
    <property type="protein sequence ID" value="PKV15298.1"/>
    <property type="molecule type" value="Genomic_DNA"/>
</dbReference>
<keyword evidence="3" id="KW-1133">Transmembrane helix</keyword>
<dbReference type="GO" id="GO:0016020">
    <property type="term" value="C:membrane"/>
    <property type="evidence" value="ECO:0007669"/>
    <property type="project" value="UniProtKB-SubCell"/>
</dbReference>
<comment type="caution">
    <text evidence="6">The sequence shown here is derived from an EMBL/GenBank/DDBJ whole genome shotgun (WGS) entry which is preliminary data.</text>
</comment>
<dbReference type="InterPro" id="IPR006260">
    <property type="entry name" value="TonB/TolA_C"/>
</dbReference>
<feature type="domain" description="TonB C-terminal" evidence="5">
    <location>
        <begin position="1"/>
        <end position="89"/>
    </location>
</feature>
<keyword evidence="2" id="KW-0812">Transmembrane</keyword>
<dbReference type="NCBIfam" id="TIGR01352">
    <property type="entry name" value="tonB_Cterm"/>
    <property type="match status" value="1"/>
</dbReference>
<dbReference type="Proteomes" id="UP000233748">
    <property type="component" value="Unassembled WGS sequence"/>
</dbReference>
<dbReference type="RefSeq" id="WP_101364769.1">
    <property type="nucleotide sequence ID" value="NZ_PHKW01000010.1"/>
</dbReference>
<dbReference type="EMBL" id="PHKV01000010">
    <property type="protein sequence ID" value="PKV11055.1"/>
    <property type="molecule type" value="Genomic_DNA"/>
</dbReference>
<dbReference type="Proteomes" id="UP000233720">
    <property type="component" value="Unassembled WGS sequence"/>
</dbReference>
<dbReference type="SUPFAM" id="SSF74653">
    <property type="entry name" value="TolA/TonB C-terminal domain"/>
    <property type="match status" value="1"/>
</dbReference>
<sequence length="97" mass="10770">MAASPVALESYNLHVDYEMTVEVLATIDKDEQVKDTSIARSSRNRLVDRAAMTAAKRWRYHCKATPGTALLTVRIPAPRCKLDGDSWRHTGPSILSS</sequence>
<dbReference type="GO" id="GO:0055085">
    <property type="term" value="P:transmembrane transport"/>
    <property type="evidence" value="ECO:0007669"/>
    <property type="project" value="InterPro"/>
</dbReference>
<evidence type="ECO:0000313" key="6">
    <source>
        <dbReference type="EMBL" id="PKV11055.1"/>
    </source>
</evidence>
<dbReference type="OrthoDB" id="5956010at2"/>